<dbReference type="RefSeq" id="WP_186335913.1">
    <property type="nucleotide sequence ID" value="NZ_LR134479.1"/>
</dbReference>
<dbReference type="GO" id="GO:0003729">
    <property type="term" value="F:mRNA binding"/>
    <property type="evidence" value="ECO:0007669"/>
    <property type="project" value="TreeGrafter"/>
</dbReference>
<dbReference type="AlphaFoldDB" id="A0A7Z9D5Z5"/>
<dbReference type="SUPFAM" id="SSF158832">
    <property type="entry name" value="Tex N-terminal region-like"/>
    <property type="match status" value="1"/>
</dbReference>
<keyword evidence="3" id="KW-0689">Ribosomal protein</keyword>
<feature type="domain" description="S1 motif" evidence="2">
    <location>
        <begin position="769"/>
        <end position="838"/>
    </location>
</feature>
<dbReference type="EMBL" id="LR134479">
    <property type="protein sequence ID" value="VEI22385.1"/>
    <property type="molecule type" value="Genomic_DNA"/>
</dbReference>
<dbReference type="InterPro" id="IPR010994">
    <property type="entry name" value="RuvA_2-like"/>
</dbReference>
<dbReference type="SMART" id="SM00732">
    <property type="entry name" value="YqgFc"/>
    <property type="match status" value="1"/>
</dbReference>
<dbReference type="InterPro" id="IPR032639">
    <property type="entry name" value="Tex_YqgF"/>
</dbReference>
<dbReference type="Pfam" id="PF09371">
    <property type="entry name" value="Tex_N"/>
    <property type="match status" value="1"/>
</dbReference>
<accession>A0A7Z9D5Z5</accession>
<dbReference type="Gene3D" id="3.30.420.140">
    <property type="entry name" value="YqgF/RNase H-like domain"/>
    <property type="match status" value="1"/>
</dbReference>
<dbReference type="SUPFAM" id="SSF53098">
    <property type="entry name" value="Ribonuclease H-like"/>
    <property type="match status" value="1"/>
</dbReference>
<dbReference type="FunFam" id="1.10.150.310:FF:000002">
    <property type="entry name" value="Putative transcription modulator/accessory protein"/>
    <property type="match status" value="1"/>
</dbReference>
<dbReference type="Pfam" id="PF17674">
    <property type="entry name" value="HHH_9"/>
    <property type="match status" value="1"/>
</dbReference>
<dbReference type="InterPro" id="IPR006641">
    <property type="entry name" value="YqgF/RNaseH-like_dom"/>
</dbReference>
<dbReference type="FunFam" id="3.30.420.140:FF:000001">
    <property type="entry name" value="RNA-binding transcriptional accessory protein"/>
    <property type="match status" value="1"/>
</dbReference>
<name>A0A7Z9D5Z5_9MICC</name>
<feature type="region of interest" description="Disordered" evidence="1">
    <location>
        <begin position="840"/>
        <end position="859"/>
    </location>
</feature>
<dbReference type="Pfam" id="PF00575">
    <property type="entry name" value="S1"/>
    <property type="match status" value="1"/>
</dbReference>
<dbReference type="InterPro" id="IPR003029">
    <property type="entry name" value="S1_domain"/>
</dbReference>
<protein>
    <submittedName>
        <fullName evidence="3">30S ribosomal protein S1</fullName>
    </submittedName>
</protein>
<dbReference type="CDD" id="cd05685">
    <property type="entry name" value="S1_Tex"/>
    <property type="match status" value="1"/>
</dbReference>
<dbReference type="Gene3D" id="1.10.10.650">
    <property type="entry name" value="RuvA domain 2-like"/>
    <property type="match status" value="1"/>
</dbReference>
<dbReference type="SUPFAM" id="SSF50249">
    <property type="entry name" value="Nucleic acid-binding proteins"/>
    <property type="match status" value="1"/>
</dbReference>
<dbReference type="GO" id="GO:0005840">
    <property type="term" value="C:ribosome"/>
    <property type="evidence" value="ECO:0007669"/>
    <property type="project" value="UniProtKB-KW"/>
</dbReference>
<dbReference type="InterPro" id="IPR037027">
    <property type="entry name" value="YqgF/RNaseH-like_dom_sf"/>
</dbReference>
<dbReference type="GO" id="GO:0005737">
    <property type="term" value="C:cytoplasm"/>
    <property type="evidence" value="ECO:0007669"/>
    <property type="project" value="UniProtKB-ARBA"/>
</dbReference>
<evidence type="ECO:0000313" key="4">
    <source>
        <dbReference type="Proteomes" id="UP000282386"/>
    </source>
</evidence>
<dbReference type="FunFam" id="2.40.50.140:FF:000051">
    <property type="entry name" value="RNA-binding transcriptional accessory protein"/>
    <property type="match status" value="1"/>
</dbReference>
<dbReference type="SMART" id="SM00316">
    <property type="entry name" value="S1"/>
    <property type="match status" value="1"/>
</dbReference>
<feature type="region of interest" description="Disordered" evidence="1">
    <location>
        <begin position="1"/>
        <end position="70"/>
    </location>
</feature>
<dbReference type="Gene3D" id="1.10.3500.10">
    <property type="entry name" value="Tex N-terminal region-like"/>
    <property type="match status" value="1"/>
</dbReference>
<dbReference type="Pfam" id="PF12836">
    <property type="entry name" value="HHH_3"/>
    <property type="match status" value="1"/>
</dbReference>
<dbReference type="FunFam" id="1.10.10.650:FF:000001">
    <property type="entry name" value="S1 RNA-binding domain 1"/>
    <property type="match status" value="1"/>
</dbReference>
<dbReference type="InterPro" id="IPR050437">
    <property type="entry name" value="Ribos_protein_bS1-like"/>
</dbReference>
<dbReference type="InterPro" id="IPR055179">
    <property type="entry name" value="Tex-like_central_region"/>
</dbReference>
<dbReference type="Pfam" id="PF22706">
    <property type="entry name" value="Tex_central_region"/>
    <property type="match status" value="1"/>
</dbReference>
<dbReference type="InterPro" id="IPR023319">
    <property type="entry name" value="Tex-like_HTH_dom_sf"/>
</dbReference>
<dbReference type="InterPro" id="IPR023323">
    <property type="entry name" value="Tex-like_dom_sf"/>
</dbReference>
<dbReference type="GO" id="GO:0006412">
    <property type="term" value="P:translation"/>
    <property type="evidence" value="ECO:0007669"/>
    <property type="project" value="TreeGrafter"/>
</dbReference>
<dbReference type="GO" id="GO:0006139">
    <property type="term" value="P:nucleobase-containing compound metabolic process"/>
    <property type="evidence" value="ECO:0007669"/>
    <property type="project" value="InterPro"/>
</dbReference>
<dbReference type="InterPro" id="IPR012340">
    <property type="entry name" value="NA-bd_OB-fold"/>
</dbReference>
<dbReference type="Gene3D" id="1.10.150.310">
    <property type="entry name" value="Tex RuvX-like domain-like"/>
    <property type="match status" value="1"/>
</dbReference>
<proteinExistence type="predicted"/>
<sequence length="859" mass="92809">MSAQRPHPKPANSSNRDGDAAPRPAPHNPADGQGIAPTPAPGNRSHAHSPHPHSPQSRNGTLNTSGAGEEAESIAAELHLAPANVNAVIALLDSGASVPFIARYRKEVTGGMSDTNLRALHTRLTQLRALNQRREAVRTALTERYTEGAIDPLTYKQLLAGLRAARIKTELENLYAPYRSQRITKAQQARAAGLDALVEDLLEVPLAGVYDIAAAYVNETGKGEEYAITTVEEALEGARAILIDRAATDPALTGRLYDKLVATGTISTRLVAGKDSEGAKFADYFDFSERIRSIRSHRVLALLRARQAGIVKLSIDAATPPPPLSHLKGEQREAARAAAENYKNARSVYEREVAAALRIPVQVLNTVDSEDRVLGWLAATVRAAWRKRLHPRLAERIRENLFETAEREAIDVFTSNLRDILLAAPAGQRTTLGLDPGLKHGVKCAVINGTGKVLDAFTIYPHAPRHDWDAALTRLENAVRTHGVELIAIGNGTASRETDKLAAELLVRLRAGGYEKAQKITVSEAGASVYSASATASEELPELDVTLRGAVSIARRLQDPLAELVKIDPQSIGVGQYQHDVSVTALRRGLDATVEDCVNAVGVNLNSASAPLLARVAGLNRTVAENIVAYRNENGPFTSRTELLNVPRLGPKAYEQAAGFVRITGGVEPLDASAVHPESYPIARRIIADARARNGAVWAAGALTVPGTSENEKALMGLRPADYITDTAGDYTVRDIFAELLRPGRDPRPEFRTAQFSETISRIEDLAPGMVLEGVVSNVAAFGAFVDIGVHQDGLVHISQMSRRRVHNTHDVVRSGDIVQVRVVEVDAPRKRISLSLLVDDTPDTEPGRQKQKKNKRSR</sequence>
<dbReference type="InterPro" id="IPR041692">
    <property type="entry name" value="HHH_9"/>
</dbReference>
<dbReference type="GO" id="GO:0003735">
    <property type="term" value="F:structural constituent of ribosome"/>
    <property type="evidence" value="ECO:0007669"/>
    <property type="project" value="TreeGrafter"/>
</dbReference>
<organism evidence="3 4">
    <name type="scientific">Rothia aeria</name>
    <dbReference type="NCBI Taxonomy" id="172042"/>
    <lineage>
        <taxon>Bacteria</taxon>
        <taxon>Bacillati</taxon>
        <taxon>Actinomycetota</taxon>
        <taxon>Actinomycetes</taxon>
        <taxon>Micrococcales</taxon>
        <taxon>Micrococcaceae</taxon>
        <taxon>Rothia</taxon>
    </lineage>
</organism>
<dbReference type="PROSITE" id="PS50126">
    <property type="entry name" value="S1"/>
    <property type="match status" value="1"/>
</dbReference>
<keyword evidence="3" id="KW-0687">Ribonucleoprotein</keyword>
<dbReference type="InterPro" id="IPR012337">
    <property type="entry name" value="RNaseH-like_sf"/>
</dbReference>
<dbReference type="Gene3D" id="2.40.50.140">
    <property type="entry name" value="Nucleic acid-binding proteins"/>
    <property type="match status" value="1"/>
</dbReference>
<feature type="compositionally biased region" description="Basic residues" evidence="1">
    <location>
        <begin position="850"/>
        <end position="859"/>
    </location>
</feature>
<evidence type="ECO:0000259" key="2">
    <source>
        <dbReference type="PROSITE" id="PS50126"/>
    </source>
</evidence>
<evidence type="ECO:0000313" key="3">
    <source>
        <dbReference type="EMBL" id="VEI22385.1"/>
    </source>
</evidence>
<dbReference type="Pfam" id="PF16921">
    <property type="entry name" value="Tex_YqgF"/>
    <property type="match status" value="1"/>
</dbReference>
<dbReference type="PANTHER" id="PTHR10724">
    <property type="entry name" value="30S RIBOSOMAL PROTEIN S1"/>
    <property type="match status" value="1"/>
</dbReference>
<gene>
    <name evidence="3" type="primary">yhgF</name>
    <name evidence="3" type="ORF">NCTC10207_00460</name>
</gene>
<reference evidence="3 4" key="1">
    <citation type="submission" date="2018-12" db="EMBL/GenBank/DDBJ databases">
        <authorList>
            <consortium name="Pathogen Informatics"/>
        </authorList>
    </citation>
    <scope>NUCLEOTIDE SEQUENCE [LARGE SCALE GENOMIC DNA]</scope>
    <source>
        <strain evidence="3 4">NCTC10207</strain>
    </source>
</reference>
<dbReference type="Proteomes" id="UP000282386">
    <property type="component" value="Chromosome"/>
</dbReference>
<dbReference type="PANTHER" id="PTHR10724:SF10">
    <property type="entry name" value="S1 RNA-BINDING DOMAIN-CONTAINING PROTEIN 1"/>
    <property type="match status" value="1"/>
</dbReference>
<dbReference type="InterPro" id="IPR018974">
    <property type="entry name" value="Tex-like_N"/>
</dbReference>
<dbReference type="InterPro" id="IPR044146">
    <property type="entry name" value="S1_Tex"/>
</dbReference>
<dbReference type="SUPFAM" id="SSF47781">
    <property type="entry name" value="RuvA domain 2-like"/>
    <property type="match status" value="2"/>
</dbReference>
<evidence type="ECO:0000256" key="1">
    <source>
        <dbReference type="SAM" id="MobiDB-lite"/>
    </source>
</evidence>